<dbReference type="SUPFAM" id="SSF81296">
    <property type="entry name" value="E set domains"/>
    <property type="match status" value="1"/>
</dbReference>
<dbReference type="GO" id="GO:0004553">
    <property type="term" value="F:hydrolase activity, hydrolyzing O-glycosyl compounds"/>
    <property type="evidence" value="ECO:0007669"/>
    <property type="project" value="InterPro"/>
</dbReference>
<dbReference type="InterPro" id="IPR017853">
    <property type="entry name" value="GH"/>
</dbReference>
<dbReference type="InterPro" id="IPR006048">
    <property type="entry name" value="A-amylase/branching_C"/>
</dbReference>
<dbReference type="FunFam" id="3.20.20.80:FF:000001">
    <property type="entry name" value="1,4-alpha-glucan branching enzyme"/>
    <property type="match status" value="1"/>
</dbReference>
<evidence type="ECO:0000313" key="10">
    <source>
        <dbReference type="Proteomes" id="UP001497525"/>
    </source>
</evidence>
<dbReference type="SUPFAM" id="SSF51011">
    <property type="entry name" value="Glycosyl hydrolase domain"/>
    <property type="match status" value="1"/>
</dbReference>
<dbReference type="FunFam" id="2.60.40.1180:FF:000003">
    <property type="entry name" value="1,4-alpha-glucan-branching enzyme, chloroplastic/amyloplastic"/>
    <property type="match status" value="1"/>
</dbReference>
<keyword evidence="4" id="KW-0328">Glycosyltransferase</keyword>
<dbReference type="Gene3D" id="2.60.40.10">
    <property type="entry name" value="Immunoglobulins"/>
    <property type="match status" value="1"/>
</dbReference>
<dbReference type="Pfam" id="PF02922">
    <property type="entry name" value="CBM_48"/>
    <property type="match status" value="1"/>
</dbReference>
<evidence type="ECO:0000256" key="7">
    <source>
        <dbReference type="PIRSR" id="PIRSR000463-1"/>
    </source>
</evidence>
<comment type="catalytic activity">
    <reaction evidence="1">
        <text>Transfers a segment of a (1-&gt;4)-alpha-D-glucan chain to a primary hydroxy group in a similar glucan chain.</text>
        <dbReference type="EC" id="2.4.1.18"/>
    </reaction>
</comment>
<proteinExistence type="inferred from homology"/>
<dbReference type="AlphaFoldDB" id="A0AAV2U252"/>
<dbReference type="CDD" id="cd02854">
    <property type="entry name" value="E_set_GBE_euk_N"/>
    <property type="match status" value="1"/>
</dbReference>
<evidence type="ECO:0000256" key="2">
    <source>
        <dbReference type="ARBA" id="ARBA00009000"/>
    </source>
</evidence>
<evidence type="ECO:0000256" key="5">
    <source>
        <dbReference type="ARBA" id="ARBA00022679"/>
    </source>
</evidence>
<feature type="active site" description="Proton donor" evidence="7">
    <location>
        <position position="401"/>
    </location>
</feature>
<dbReference type="Pfam" id="PF00128">
    <property type="entry name" value="Alpha-amylase"/>
    <property type="match status" value="1"/>
</dbReference>
<dbReference type="InterPro" id="IPR004193">
    <property type="entry name" value="Glyco_hydro_13_N"/>
</dbReference>
<dbReference type="EMBL" id="CAXLJL010000933">
    <property type="protein sequence ID" value="CAL5141735.1"/>
    <property type="molecule type" value="Genomic_DNA"/>
</dbReference>
<dbReference type="PIRSF" id="PIRSF000463">
    <property type="entry name" value="GlgB"/>
    <property type="match status" value="1"/>
</dbReference>
<keyword evidence="5" id="KW-0808">Transferase</keyword>
<dbReference type="InterPro" id="IPR037439">
    <property type="entry name" value="Branching_enzy"/>
</dbReference>
<comment type="caution">
    <text evidence="9">The sequence shown here is derived from an EMBL/GenBank/DDBJ whole genome shotgun (WGS) entry which is preliminary data.</text>
</comment>
<name>A0AAV2U252_CALDB</name>
<dbReference type="Gene3D" id="3.20.20.80">
    <property type="entry name" value="Glycosidases"/>
    <property type="match status" value="1"/>
</dbReference>
<feature type="domain" description="Glycosyl hydrolase family 13 catalytic" evidence="8">
    <location>
        <begin position="202"/>
        <end position="576"/>
    </location>
</feature>
<dbReference type="SUPFAM" id="SSF51445">
    <property type="entry name" value="(Trans)glycosidases"/>
    <property type="match status" value="1"/>
</dbReference>
<dbReference type="InterPro" id="IPR013780">
    <property type="entry name" value="Glyco_hydro_b"/>
</dbReference>
<reference evidence="9" key="1">
    <citation type="submission" date="2024-06" db="EMBL/GenBank/DDBJ databases">
        <authorList>
            <person name="Liu X."/>
            <person name="Lenzi L."/>
            <person name="Haldenby T S."/>
            <person name="Uol C."/>
        </authorList>
    </citation>
    <scope>NUCLEOTIDE SEQUENCE</scope>
</reference>
<dbReference type="Gene3D" id="2.60.40.1180">
    <property type="entry name" value="Golgi alpha-mannosidase II"/>
    <property type="match status" value="1"/>
</dbReference>
<sequence>MIYDPDDVDGVNIPDLDKLLKLDPLLEPYEHEIKRRYKSFEHHWNRIDRHEGCLDEFTQGYNEFGVHFNEDGSIVWREWAPGAKRLYLRGDFNDWKLLTHPFRNVGNGKWELTIPPKLGKPAIEHLSIAKLVVVDSENRYLDRLSPWATYVVCCPDGRTYDHKIYNPPAAERYSFKYPRPPRPKSLRIYECHVGISSPEPKVASYAYFKDNVLPRVKDLGYNSIQLMAIMEHVYYACFGYQVTNFFAASSRYGTPEELRALIDEAHRLGLVVLLDLVHSHASENTADGLNMFDGTDSCYFYEGERGYHRLWGTRIFDLTKMEVLRFLLSNLRWWVEEYMVDGFRFDGVTSMLYHHHGISTCFTGLYSEYFGMSVDSAAVTYLMLANHFLHNKYPFMVTVAEDVSGMPTLCRPIHEGGIGFDYRLAMGIPDRWIDLLKNHRDEDWDMRNLVETLTNRRQGELTIGYAECHDQSLVGDKTISFWLMDKEMYSHMSVFSPQSLIIDRGIALHKLIRFITHTLGGEGYLNFMGNEFGHPEWLDFPRAGNNSSFKYARRQWNLVDDPLLRYQFLNNWDRAMNELEERFGWLSSPQAFVTRASEYDKIIAFERAGLLFVFNFHPTESYSGYKIGVAKPGRYLDLLDSDRPEFGGFDRLDPKTEYFSRPDFWDGRKQCVQLYLPSRTCIVLAVS</sequence>
<gene>
    <name evidence="9" type="ORF">CDAUBV1_LOCUS17058</name>
</gene>
<dbReference type="InterPro" id="IPR014756">
    <property type="entry name" value="Ig_E-set"/>
</dbReference>
<evidence type="ECO:0000259" key="8">
    <source>
        <dbReference type="SMART" id="SM00642"/>
    </source>
</evidence>
<evidence type="ECO:0000256" key="6">
    <source>
        <dbReference type="ARBA" id="ARBA00060592"/>
    </source>
</evidence>
<protein>
    <recommendedName>
        <fullName evidence="3">1,4-alpha-glucan branching enzyme</fullName>
        <ecNumber evidence="3">2.4.1.18</ecNumber>
    </recommendedName>
</protein>
<dbReference type="Pfam" id="PF02806">
    <property type="entry name" value="Alpha-amylase_C"/>
    <property type="match status" value="1"/>
</dbReference>
<dbReference type="InterPro" id="IPR006047">
    <property type="entry name" value="GH13_cat_dom"/>
</dbReference>
<dbReference type="CDD" id="cd11321">
    <property type="entry name" value="AmyAc_bac_euk_BE"/>
    <property type="match status" value="1"/>
</dbReference>
<dbReference type="PANTHER" id="PTHR43651:SF3">
    <property type="entry name" value="1,4-ALPHA-GLUCAN-BRANCHING ENZYME"/>
    <property type="match status" value="1"/>
</dbReference>
<dbReference type="PANTHER" id="PTHR43651">
    <property type="entry name" value="1,4-ALPHA-GLUCAN-BRANCHING ENZYME"/>
    <property type="match status" value="1"/>
</dbReference>
<comment type="pathway">
    <text evidence="6">Glycan biosynthesis.</text>
</comment>
<dbReference type="GO" id="GO:0005978">
    <property type="term" value="P:glycogen biosynthetic process"/>
    <property type="evidence" value="ECO:0007669"/>
    <property type="project" value="InterPro"/>
</dbReference>
<evidence type="ECO:0000256" key="3">
    <source>
        <dbReference type="ARBA" id="ARBA00012541"/>
    </source>
</evidence>
<dbReference type="GO" id="GO:0043169">
    <property type="term" value="F:cation binding"/>
    <property type="evidence" value="ECO:0007669"/>
    <property type="project" value="InterPro"/>
</dbReference>
<dbReference type="GO" id="GO:0003844">
    <property type="term" value="F:1,4-alpha-glucan branching enzyme activity"/>
    <property type="evidence" value="ECO:0007669"/>
    <property type="project" value="UniProtKB-EC"/>
</dbReference>
<evidence type="ECO:0000313" key="9">
    <source>
        <dbReference type="EMBL" id="CAL5141735.1"/>
    </source>
</evidence>
<organism evidence="9 10">
    <name type="scientific">Calicophoron daubneyi</name>
    <name type="common">Rumen fluke</name>
    <name type="synonym">Paramphistomum daubneyi</name>
    <dbReference type="NCBI Taxonomy" id="300641"/>
    <lineage>
        <taxon>Eukaryota</taxon>
        <taxon>Metazoa</taxon>
        <taxon>Spiralia</taxon>
        <taxon>Lophotrochozoa</taxon>
        <taxon>Platyhelminthes</taxon>
        <taxon>Trematoda</taxon>
        <taxon>Digenea</taxon>
        <taxon>Plagiorchiida</taxon>
        <taxon>Pronocephalata</taxon>
        <taxon>Paramphistomoidea</taxon>
        <taxon>Paramphistomidae</taxon>
        <taxon>Calicophoron</taxon>
    </lineage>
</organism>
<feature type="active site" description="Nucleophile" evidence="7">
    <location>
        <position position="346"/>
    </location>
</feature>
<dbReference type="GO" id="GO:0005737">
    <property type="term" value="C:cytoplasm"/>
    <property type="evidence" value="ECO:0007669"/>
    <property type="project" value="TreeGrafter"/>
</dbReference>
<evidence type="ECO:0000256" key="1">
    <source>
        <dbReference type="ARBA" id="ARBA00000826"/>
    </source>
</evidence>
<dbReference type="SMART" id="SM00642">
    <property type="entry name" value="Aamy"/>
    <property type="match status" value="1"/>
</dbReference>
<dbReference type="InterPro" id="IPR013783">
    <property type="entry name" value="Ig-like_fold"/>
</dbReference>
<dbReference type="Proteomes" id="UP001497525">
    <property type="component" value="Unassembled WGS sequence"/>
</dbReference>
<accession>A0AAV2U252</accession>
<dbReference type="EC" id="2.4.1.18" evidence="3"/>
<evidence type="ECO:0000256" key="4">
    <source>
        <dbReference type="ARBA" id="ARBA00022676"/>
    </source>
</evidence>
<comment type="similarity">
    <text evidence="2">Belongs to the glycosyl hydrolase 13 family. GlgB subfamily.</text>
</comment>